<protein>
    <submittedName>
        <fullName evidence="8">Polyprenyl synthetase family protein</fullName>
    </submittedName>
</protein>
<evidence type="ECO:0000256" key="5">
    <source>
        <dbReference type="ARBA" id="ARBA00022842"/>
    </source>
</evidence>
<comment type="cofactor">
    <cofactor evidence="1">
        <name>Mg(2+)</name>
        <dbReference type="ChEBI" id="CHEBI:18420"/>
    </cofactor>
</comment>
<keyword evidence="5" id="KW-0460">Magnesium</keyword>
<dbReference type="SFLD" id="SFLDS00005">
    <property type="entry name" value="Isoprenoid_Synthase_Type_I"/>
    <property type="match status" value="1"/>
</dbReference>
<dbReference type="InterPro" id="IPR033749">
    <property type="entry name" value="Polyprenyl_synt_CS"/>
</dbReference>
<dbReference type="CDD" id="cd00685">
    <property type="entry name" value="Trans_IPPS_HT"/>
    <property type="match status" value="1"/>
</dbReference>
<dbReference type="InterPro" id="IPR008949">
    <property type="entry name" value="Isoprenoid_synthase_dom_sf"/>
</dbReference>
<name>A0ABT4CMN5_9CLOT</name>
<keyword evidence="4" id="KW-0479">Metal-binding</keyword>
<dbReference type="PROSITE" id="PS00444">
    <property type="entry name" value="POLYPRENYL_SYNTHASE_2"/>
    <property type="match status" value="1"/>
</dbReference>
<reference evidence="8" key="1">
    <citation type="submission" date="2022-12" db="EMBL/GenBank/DDBJ databases">
        <authorList>
            <person name="Wang J."/>
        </authorList>
    </citation>
    <scope>NUCLEOTIDE SEQUENCE</scope>
    <source>
        <strain evidence="8">HY-42-06</strain>
    </source>
</reference>
<evidence type="ECO:0000256" key="4">
    <source>
        <dbReference type="ARBA" id="ARBA00022723"/>
    </source>
</evidence>
<dbReference type="Gene3D" id="1.10.600.10">
    <property type="entry name" value="Farnesyl Diphosphate Synthase"/>
    <property type="match status" value="1"/>
</dbReference>
<comment type="caution">
    <text evidence="8">The sequence shown here is derived from an EMBL/GenBank/DDBJ whole genome shotgun (WGS) entry which is preliminary data.</text>
</comment>
<dbReference type="RefSeq" id="WP_268049056.1">
    <property type="nucleotide sequence ID" value="NZ_JAPQES010000002.1"/>
</dbReference>
<keyword evidence="6" id="KW-0414">Isoprene biosynthesis</keyword>
<dbReference type="Proteomes" id="UP001079657">
    <property type="component" value="Unassembled WGS sequence"/>
</dbReference>
<dbReference type="PROSITE" id="PS00723">
    <property type="entry name" value="POLYPRENYL_SYNTHASE_1"/>
    <property type="match status" value="1"/>
</dbReference>
<dbReference type="SUPFAM" id="SSF48576">
    <property type="entry name" value="Terpenoid synthases"/>
    <property type="match status" value="1"/>
</dbReference>
<evidence type="ECO:0000256" key="1">
    <source>
        <dbReference type="ARBA" id="ARBA00001946"/>
    </source>
</evidence>
<dbReference type="PANTHER" id="PTHR43281:SF1">
    <property type="entry name" value="FARNESYL DIPHOSPHATE SYNTHASE"/>
    <property type="match status" value="1"/>
</dbReference>
<dbReference type="Pfam" id="PF00348">
    <property type="entry name" value="polyprenyl_synt"/>
    <property type="match status" value="1"/>
</dbReference>
<evidence type="ECO:0000313" key="8">
    <source>
        <dbReference type="EMBL" id="MCY6370311.1"/>
    </source>
</evidence>
<keyword evidence="3 7" id="KW-0808">Transferase</keyword>
<evidence type="ECO:0000256" key="2">
    <source>
        <dbReference type="ARBA" id="ARBA00006706"/>
    </source>
</evidence>
<evidence type="ECO:0000313" key="9">
    <source>
        <dbReference type="Proteomes" id="UP001079657"/>
    </source>
</evidence>
<proteinExistence type="inferred from homology"/>
<dbReference type="InterPro" id="IPR053378">
    <property type="entry name" value="Prenyl_diphosphate_synthase"/>
</dbReference>
<evidence type="ECO:0000256" key="3">
    <source>
        <dbReference type="ARBA" id="ARBA00022679"/>
    </source>
</evidence>
<comment type="similarity">
    <text evidence="2 7">Belongs to the FPP/GGPP synthase family.</text>
</comment>
<gene>
    <name evidence="8" type="ORF">OXH55_06660</name>
</gene>
<dbReference type="PANTHER" id="PTHR43281">
    <property type="entry name" value="FARNESYL DIPHOSPHATE SYNTHASE"/>
    <property type="match status" value="1"/>
</dbReference>
<evidence type="ECO:0000256" key="6">
    <source>
        <dbReference type="ARBA" id="ARBA00023229"/>
    </source>
</evidence>
<accession>A0ABT4CMN5</accession>
<dbReference type="SFLD" id="SFLDG01017">
    <property type="entry name" value="Polyprenyl_Transferase_Like"/>
    <property type="match status" value="1"/>
</dbReference>
<evidence type="ECO:0000256" key="7">
    <source>
        <dbReference type="RuleBase" id="RU004466"/>
    </source>
</evidence>
<dbReference type="NCBIfam" id="NF045485">
    <property type="entry name" value="FPPsyn"/>
    <property type="match status" value="1"/>
</dbReference>
<dbReference type="InterPro" id="IPR000092">
    <property type="entry name" value="Polyprenyl_synt"/>
</dbReference>
<organism evidence="8 9">
    <name type="scientific">Clostridium ganghwense</name>
    <dbReference type="NCBI Taxonomy" id="312089"/>
    <lineage>
        <taxon>Bacteria</taxon>
        <taxon>Bacillati</taxon>
        <taxon>Bacillota</taxon>
        <taxon>Clostridia</taxon>
        <taxon>Eubacteriales</taxon>
        <taxon>Clostridiaceae</taxon>
        <taxon>Clostridium</taxon>
    </lineage>
</organism>
<sequence>MEINKLKEEINLWLQEYFDNKGSYNKIIYDAMKYSIEVGGKRIRPILMICTYNIYKDNYKEIIPLASALEMIHTYSLIHDDLPAMDDDDLRRGKPTNHKVFGEAIAILAGDGLLNEAMNVLFDYCTVNSQKHIIEACRTISKASGVEGMIGGQVVDVISEGKKISEEQLSYMHSKKTGELIKSAIISGAILGEAKNKDIKLLCEFGKKLGLAFQIKDDILDIVGDSKILGKKINSDNDNDKITFVSKFGLEECKEMCKQLTNECLKILDNIGKDTSNLKDITHFLLKREF</sequence>
<dbReference type="EMBL" id="JAPQES010000002">
    <property type="protein sequence ID" value="MCY6370311.1"/>
    <property type="molecule type" value="Genomic_DNA"/>
</dbReference>
<keyword evidence="9" id="KW-1185">Reference proteome</keyword>